<feature type="domain" description="VanZ-like" evidence="2">
    <location>
        <begin position="38"/>
        <end position="112"/>
    </location>
</feature>
<dbReference type="RefSeq" id="WP_145375413.1">
    <property type="nucleotide sequence ID" value="NZ_CP036276.1"/>
</dbReference>
<dbReference type="Proteomes" id="UP000319383">
    <property type="component" value="Chromosome"/>
</dbReference>
<keyword evidence="4" id="KW-1185">Reference proteome</keyword>
<evidence type="ECO:0000259" key="2">
    <source>
        <dbReference type="Pfam" id="PF04892"/>
    </source>
</evidence>
<feature type="transmembrane region" description="Helical" evidence="1">
    <location>
        <begin position="103"/>
        <end position="125"/>
    </location>
</feature>
<evidence type="ECO:0000256" key="1">
    <source>
        <dbReference type="SAM" id="Phobius"/>
    </source>
</evidence>
<keyword evidence="1" id="KW-0472">Membrane</keyword>
<keyword evidence="1" id="KW-0812">Transmembrane</keyword>
<name>A0A517ZLH9_9PLAN</name>
<gene>
    <name evidence="3" type="ORF">Mal52_17570</name>
</gene>
<protein>
    <submittedName>
        <fullName evidence="3">VanZ like family protein</fullName>
    </submittedName>
</protein>
<feature type="transmembrane region" description="Helical" evidence="1">
    <location>
        <begin position="12"/>
        <end position="35"/>
    </location>
</feature>
<dbReference type="Pfam" id="PF04892">
    <property type="entry name" value="VanZ"/>
    <property type="match status" value="1"/>
</dbReference>
<organism evidence="3 4">
    <name type="scientific">Symmachiella dynata</name>
    <dbReference type="NCBI Taxonomy" id="2527995"/>
    <lineage>
        <taxon>Bacteria</taxon>
        <taxon>Pseudomonadati</taxon>
        <taxon>Planctomycetota</taxon>
        <taxon>Planctomycetia</taxon>
        <taxon>Planctomycetales</taxon>
        <taxon>Planctomycetaceae</taxon>
        <taxon>Symmachiella</taxon>
    </lineage>
</organism>
<reference evidence="3 4" key="1">
    <citation type="submission" date="2019-02" db="EMBL/GenBank/DDBJ databases">
        <title>Deep-cultivation of Planctomycetes and their phenomic and genomic characterization uncovers novel biology.</title>
        <authorList>
            <person name="Wiegand S."/>
            <person name="Jogler M."/>
            <person name="Boedeker C."/>
            <person name="Pinto D."/>
            <person name="Vollmers J."/>
            <person name="Rivas-Marin E."/>
            <person name="Kohn T."/>
            <person name="Peeters S.H."/>
            <person name="Heuer A."/>
            <person name="Rast P."/>
            <person name="Oberbeckmann S."/>
            <person name="Bunk B."/>
            <person name="Jeske O."/>
            <person name="Meyerdierks A."/>
            <person name="Storesund J.E."/>
            <person name="Kallscheuer N."/>
            <person name="Luecker S."/>
            <person name="Lage O.M."/>
            <person name="Pohl T."/>
            <person name="Merkel B.J."/>
            <person name="Hornburger P."/>
            <person name="Mueller R.-W."/>
            <person name="Bruemmer F."/>
            <person name="Labrenz M."/>
            <person name="Spormann A.M."/>
            <person name="Op den Camp H."/>
            <person name="Overmann J."/>
            <person name="Amann R."/>
            <person name="Jetten M.S.M."/>
            <person name="Mascher T."/>
            <person name="Medema M.H."/>
            <person name="Devos D.P."/>
            <person name="Kaster A.-K."/>
            <person name="Ovreas L."/>
            <person name="Rohde M."/>
            <person name="Galperin M.Y."/>
            <person name="Jogler C."/>
        </authorList>
    </citation>
    <scope>NUCLEOTIDE SEQUENCE [LARGE SCALE GENOMIC DNA]</scope>
    <source>
        <strain evidence="3 4">Mal52</strain>
    </source>
</reference>
<evidence type="ECO:0000313" key="4">
    <source>
        <dbReference type="Proteomes" id="UP000319383"/>
    </source>
</evidence>
<keyword evidence="1" id="KW-1133">Transmembrane helix</keyword>
<dbReference type="AlphaFoldDB" id="A0A517ZLH9"/>
<evidence type="ECO:0000313" key="3">
    <source>
        <dbReference type="EMBL" id="QDU43285.1"/>
    </source>
</evidence>
<sequence>MIFHRYRTWIRIVLIVYWSALFLGTHVPTVPAGVAKVSDKLLHYLAYGGLAFLLALDQNARGSLTWRRRGQIFAVVAVYAALDELLQIPVGRTADVHDWVADILGALCGLGGHLLFCWGICRIFGKASTEDC</sequence>
<proteinExistence type="predicted"/>
<dbReference type="EMBL" id="CP036276">
    <property type="protein sequence ID" value="QDU43285.1"/>
    <property type="molecule type" value="Genomic_DNA"/>
</dbReference>
<accession>A0A517ZLH9</accession>
<dbReference type="NCBIfam" id="NF037970">
    <property type="entry name" value="vanZ_1"/>
    <property type="match status" value="1"/>
</dbReference>
<dbReference type="InterPro" id="IPR006976">
    <property type="entry name" value="VanZ-like"/>
</dbReference>
<dbReference type="KEGG" id="sdyn:Mal52_17570"/>